<dbReference type="SUPFAM" id="SSF100934">
    <property type="entry name" value="Heat shock protein 70kD (HSP70), C-terminal subdomain"/>
    <property type="match status" value="1"/>
</dbReference>
<dbReference type="Gene3D" id="3.30.30.30">
    <property type="match status" value="1"/>
</dbReference>
<dbReference type="EMBL" id="JADGJD010001096">
    <property type="protein sequence ID" value="KAJ3046770.1"/>
    <property type="molecule type" value="Genomic_DNA"/>
</dbReference>
<organism evidence="6 7">
    <name type="scientific">Rhizophlyctis rosea</name>
    <dbReference type="NCBI Taxonomy" id="64517"/>
    <lineage>
        <taxon>Eukaryota</taxon>
        <taxon>Fungi</taxon>
        <taxon>Fungi incertae sedis</taxon>
        <taxon>Chytridiomycota</taxon>
        <taxon>Chytridiomycota incertae sedis</taxon>
        <taxon>Chytridiomycetes</taxon>
        <taxon>Rhizophlyctidales</taxon>
        <taxon>Rhizophlyctidaceae</taxon>
        <taxon>Rhizophlyctis</taxon>
    </lineage>
</organism>
<sequence>MPNEIVLNAESKRKTSSAVLLRGNVRHYGSDASSLGTRFPEDNYPSLKNLLGRLYEDPLVEEYRGAFQNTMIKDEKRGTVAFKQGQNDTYTVEELVAFQLAHAKDQAEKHGGGESVSGAVISVPPYWNHFERRALLDAAELAGLRVLTLLNDETAVALSFAMSRQFPAPEYHIFYDMGAGSTVASLVKFEQKVIKEGKFKKKTKITELEVKAVGHDASLGGQSIDRKIQQLLAKRFKEEKGKKLGVDIFGEAKAMAKLLREANRVKHILSANQETFAGVEGLLPDVDFRTKVTRAQLEEACPEVFERVPGPVKTVLEEAGLTLADIKTLVLVGGGVRVPAIKAKLEDTVGADKIAQNVNGDEAAVVGAGWHAAKLSALFRLAKDVRIKDINENPVEFSYLSEQKAGAEQRTLRTVLFSNTTVLGAKKLVTFKRTSDFEFDLSYKEDGTSIAKVAVEGIDKALGKHANGTDPKVKVSVELNENGLVDVGEGCVQVQIDGEKEANPSIKDKVLNFFGGKKDKETKASEKEEATGESESEAPTDANNATVTAGLNDTNTTTVANITATPKKVIEKVNLDVKVTWQTVTPFSEEGKKEAKKRISQLDAEDTKRRLREEAANHLESFIYRAKEFLYDDEVERVSLEEERIKLKDMLEEAGDWIYEEGSKAVTLTEHFTDKLKEIKKLYDPIHKRRKEYSERPGAIEGLKTTIKEVTQVLTDARANNTKDAAEGEELIHSDSDLLAIEKAINETTTWLSDKESEQEEREHHKDPAVLVEQIVEKANSVRAHATLVAYRWEWKSADRLRRKILEAKKKREAEEKKKKEEEKEKKRKEKEEKEKEKEGNE</sequence>
<evidence type="ECO:0000256" key="5">
    <source>
        <dbReference type="SAM" id="MobiDB-lite"/>
    </source>
</evidence>
<feature type="region of interest" description="Disordered" evidence="5">
    <location>
        <begin position="808"/>
        <end position="842"/>
    </location>
</feature>
<keyword evidence="3" id="KW-0067">ATP-binding</keyword>
<reference evidence="6" key="1">
    <citation type="submission" date="2020-05" db="EMBL/GenBank/DDBJ databases">
        <title>Phylogenomic resolution of chytrid fungi.</title>
        <authorList>
            <person name="Stajich J.E."/>
            <person name="Amses K."/>
            <person name="Simmons R."/>
            <person name="Seto K."/>
            <person name="Myers J."/>
            <person name="Bonds A."/>
            <person name="Quandt C.A."/>
            <person name="Barry K."/>
            <person name="Liu P."/>
            <person name="Grigoriev I."/>
            <person name="Longcore J.E."/>
            <person name="James T.Y."/>
        </authorList>
    </citation>
    <scope>NUCLEOTIDE SEQUENCE</scope>
    <source>
        <strain evidence="6">JEL0318</strain>
    </source>
</reference>
<dbReference type="AlphaFoldDB" id="A0AAD5S7T8"/>
<dbReference type="InterPro" id="IPR043129">
    <property type="entry name" value="ATPase_NBD"/>
</dbReference>
<dbReference type="GO" id="GO:0140662">
    <property type="term" value="F:ATP-dependent protein folding chaperone"/>
    <property type="evidence" value="ECO:0007669"/>
    <property type="project" value="InterPro"/>
</dbReference>
<feature type="region of interest" description="Disordered" evidence="5">
    <location>
        <begin position="520"/>
        <end position="552"/>
    </location>
</feature>
<dbReference type="InterPro" id="IPR029047">
    <property type="entry name" value="HSP70_peptide-bd_sf"/>
</dbReference>
<dbReference type="Gene3D" id="2.60.34.10">
    <property type="entry name" value="Substrate Binding Domain Of DNAk, Chain A, domain 1"/>
    <property type="match status" value="1"/>
</dbReference>
<feature type="compositionally biased region" description="Basic and acidic residues" evidence="5">
    <location>
        <begin position="520"/>
        <end position="530"/>
    </location>
</feature>
<evidence type="ECO:0000256" key="1">
    <source>
        <dbReference type="ARBA" id="ARBA00022741"/>
    </source>
</evidence>
<dbReference type="InterPro" id="IPR029048">
    <property type="entry name" value="HSP70_C_sf"/>
</dbReference>
<keyword evidence="7" id="KW-1185">Reference proteome</keyword>
<dbReference type="CDD" id="cd10230">
    <property type="entry name" value="ASKHA_NBD_HSP70_HYOU1"/>
    <property type="match status" value="1"/>
</dbReference>
<evidence type="ECO:0000256" key="4">
    <source>
        <dbReference type="ARBA" id="ARBA00023186"/>
    </source>
</evidence>
<feature type="compositionally biased region" description="Polar residues" evidence="5">
    <location>
        <begin position="541"/>
        <end position="552"/>
    </location>
</feature>
<dbReference type="PRINTS" id="PR00301">
    <property type="entry name" value="HEATSHOCK70"/>
</dbReference>
<dbReference type="PANTHER" id="PTHR45639:SF3">
    <property type="entry name" value="HYPOXIA UP-REGULATED PROTEIN 1"/>
    <property type="match status" value="1"/>
</dbReference>
<name>A0AAD5S7T8_9FUNG</name>
<dbReference type="InterPro" id="IPR013126">
    <property type="entry name" value="Hsp_70_fam"/>
</dbReference>
<dbReference type="GO" id="GO:0005524">
    <property type="term" value="F:ATP binding"/>
    <property type="evidence" value="ECO:0007669"/>
    <property type="project" value="UniProtKB-KW"/>
</dbReference>
<dbReference type="Gene3D" id="3.30.420.40">
    <property type="match status" value="2"/>
</dbReference>
<keyword evidence="4" id="KW-0143">Chaperone</keyword>
<gene>
    <name evidence="6" type="primary">LHS1</name>
    <name evidence="6" type="ORF">HK097_000532</name>
</gene>
<feature type="non-terminal residue" evidence="6">
    <location>
        <position position="842"/>
    </location>
</feature>
<comment type="caution">
    <text evidence="6">The sequence shown here is derived from an EMBL/GenBank/DDBJ whole genome shotgun (WGS) entry which is preliminary data.</text>
</comment>
<evidence type="ECO:0000256" key="3">
    <source>
        <dbReference type="ARBA" id="ARBA00022840"/>
    </source>
</evidence>
<proteinExistence type="predicted"/>
<protein>
    <submittedName>
        <fullName evidence="6">Lumenal Hsp70 protein</fullName>
    </submittedName>
</protein>
<evidence type="ECO:0000313" key="6">
    <source>
        <dbReference type="EMBL" id="KAJ3046770.1"/>
    </source>
</evidence>
<dbReference type="Pfam" id="PF00012">
    <property type="entry name" value="HSP70"/>
    <property type="match status" value="1"/>
</dbReference>
<dbReference type="SUPFAM" id="SSF53067">
    <property type="entry name" value="Actin-like ATPase domain"/>
    <property type="match status" value="2"/>
</dbReference>
<accession>A0AAD5S7T8</accession>
<evidence type="ECO:0000313" key="7">
    <source>
        <dbReference type="Proteomes" id="UP001212841"/>
    </source>
</evidence>
<evidence type="ECO:0000256" key="2">
    <source>
        <dbReference type="ARBA" id="ARBA00022824"/>
    </source>
</evidence>
<dbReference type="FunFam" id="1.20.1270.10:FF:000002">
    <property type="entry name" value="Heat shock 70 kDa protein 4"/>
    <property type="match status" value="1"/>
</dbReference>
<dbReference type="Gene3D" id="1.20.1270.10">
    <property type="match status" value="1"/>
</dbReference>
<dbReference type="Proteomes" id="UP001212841">
    <property type="component" value="Unassembled WGS sequence"/>
</dbReference>
<dbReference type="GO" id="GO:0030968">
    <property type="term" value="P:endoplasmic reticulum unfolded protein response"/>
    <property type="evidence" value="ECO:0007669"/>
    <property type="project" value="TreeGrafter"/>
</dbReference>
<dbReference type="PANTHER" id="PTHR45639">
    <property type="entry name" value="HSC70CB, ISOFORM G-RELATED"/>
    <property type="match status" value="1"/>
</dbReference>
<dbReference type="FunFam" id="3.90.640.10:FF:000004">
    <property type="entry name" value="Heat shock 70 kDa protein 4"/>
    <property type="match status" value="1"/>
</dbReference>
<dbReference type="GO" id="GO:0034663">
    <property type="term" value="C:endoplasmic reticulum chaperone complex"/>
    <property type="evidence" value="ECO:0007669"/>
    <property type="project" value="TreeGrafter"/>
</dbReference>
<keyword evidence="1" id="KW-0547">Nucleotide-binding</keyword>
<dbReference type="Gene3D" id="3.90.640.10">
    <property type="entry name" value="Actin, Chain A, domain 4"/>
    <property type="match status" value="1"/>
</dbReference>
<keyword evidence="2" id="KW-0256">Endoplasmic reticulum</keyword>